<dbReference type="WBParaSite" id="MhA1_Contig127.frz3.gene40">
    <property type="protein sequence ID" value="MhA1_Contig127.frz3.gene40"/>
    <property type="gene ID" value="MhA1_Contig127.frz3.gene40"/>
</dbReference>
<reference evidence="2" key="1">
    <citation type="submission" date="2016-11" db="UniProtKB">
        <authorList>
            <consortium name="WormBaseParasite"/>
        </authorList>
    </citation>
    <scope>IDENTIFICATION</scope>
</reference>
<accession>A0A1I8B2S1</accession>
<sequence>MTNYKILKQIQHFVRVKVKINRRDAWLEAIVLTDFQDRNNTCTYDVKIIDRHLKHEEIYQGLTATNMRKSENTLKTYKKGDMVEMMDGDGMYNPPEKWVKAEVSGIVDEEYYEYYELIVAEGEQEGQSFNRFPYELRNTLETFKDGEERYQGMARVLARVLGIGGGYYHLELHNGEIPHRLPNEIRRPIGN</sequence>
<evidence type="ECO:0000313" key="1">
    <source>
        <dbReference type="Proteomes" id="UP000095281"/>
    </source>
</evidence>
<dbReference type="Proteomes" id="UP000095281">
    <property type="component" value="Unplaced"/>
</dbReference>
<evidence type="ECO:0000313" key="2">
    <source>
        <dbReference type="WBParaSite" id="MhA1_Contig127.frz3.gene40"/>
    </source>
</evidence>
<dbReference type="AlphaFoldDB" id="A0A1I8B2S1"/>
<protein>
    <submittedName>
        <fullName evidence="2">Tudor domain-containing protein</fullName>
    </submittedName>
</protein>
<keyword evidence="1" id="KW-1185">Reference proteome</keyword>
<organism evidence="1 2">
    <name type="scientific">Meloidogyne hapla</name>
    <name type="common">Root-knot nematode worm</name>
    <dbReference type="NCBI Taxonomy" id="6305"/>
    <lineage>
        <taxon>Eukaryota</taxon>
        <taxon>Metazoa</taxon>
        <taxon>Ecdysozoa</taxon>
        <taxon>Nematoda</taxon>
        <taxon>Chromadorea</taxon>
        <taxon>Rhabditida</taxon>
        <taxon>Tylenchina</taxon>
        <taxon>Tylenchomorpha</taxon>
        <taxon>Tylenchoidea</taxon>
        <taxon>Meloidogynidae</taxon>
        <taxon>Meloidogyninae</taxon>
        <taxon>Meloidogyne</taxon>
    </lineage>
</organism>
<name>A0A1I8B2S1_MELHA</name>
<proteinExistence type="predicted"/>